<name>A0ABY8L4F9_9FLAO</name>
<dbReference type="RefSeq" id="WP_279651847.1">
    <property type="nucleotide sequence ID" value="NZ_CP122539.1"/>
</dbReference>
<feature type="signal peptide" evidence="1">
    <location>
        <begin position="1"/>
        <end position="19"/>
    </location>
</feature>
<feature type="domain" description="Outer membrane protein beta-barrel" evidence="2">
    <location>
        <begin position="19"/>
        <end position="197"/>
    </location>
</feature>
<dbReference type="Pfam" id="PF13568">
    <property type="entry name" value="OMP_b-brl_2"/>
    <property type="match status" value="1"/>
</dbReference>
<accession>A0ABY8L4F9</accession>
<evidence type="ECO:0000313" key="4">
    <source>
        <dbReference type="Proteomes" id="UP001232001"/>
    </source>
</evidence>
<dbReference type="SUPFAM" id="SSF56925">
    <property type="entry name" value="OMPA-like"/>
    <property type="match status" value="1"/>
</dbReference>
<protein>
    <submittedName>
        <fullName evidence="3">Porin family protein</fullName>
    </submittedName>
</protein>
<keyword evidence="4" id="KW-1185">Reference proteome</keyword>
<keyword evidence="1" id="KW-0732">Signal</keyword>
<feature type="chain" id="PRO_5046408719" evidence="1">
    <location>
        <begin position="20"/>
        <end position="216"/>
    </location>
</feature>
<sequence>MKKNIFIILILFFSISINSQNTKMQFGIKSGINMSKYTPELNVENTRLADYQRKIGFYIGGYTNIKISQKFKIQPEILFSSQGTKRVFEDISLTDSNGELIISGDIEEKISESVISTPITLQYFINNEFNLEGGIQLGYIMNRKQEITKNPLDSFFGNNSQNINTNYDKFDLGFNIGLGYEVFENMRINTRYFHGLIERDGSIKPSVFSLGIEYKI</sequence>
<organism evidence="3 4">
    <name type="scientific">Tenacibaculum tangerinum</name>
    <dbReference type="NCBI Taxonomy" id="3038772"/>
    <lineage>
        <taxon>Bacteria</taxon>
        <taxon>Pseudomonadati</taxon>
        <taxon>Bacteroidota</taxon>
        <taxon>Flavobacteriia</taxon>
        <taxon>Flavobacteriales</taxon>
        <taxon>Flavobacteriaceae</taxon>
        <taxon>Tenacibaculum</taxon>
    </lineage>
</organism>
<gene>
    <name evidence="3" type="ORF">P8625_02070</name>
</gene>
<dbReference type="InterPro" id="IPR011250">
    <property type="entry name" value="OMP/PagP_B-barrel"/>
</dbReference>
<dbReference type="InterPro" id="IPR025665">
    <property type="entry name" value="Beta-barrel_OMP_2"/>
</dbReference>
<evidence type="ECO:0000313" key="3">
    <source>
        <dbReference type="EMBL" id="WGH75976.1"/>
    </source>
</evidence>
<evidence type="ECO:0000259" key="2">
    <source>
        <dbReference type="Pfam" id="PF13568"/>
    </source>
</evidence>
<dbReference type="EMBL" id="CP122539">
    <property type="protein sequence ID" value="WGH75976.1"/>
    <property type="molecule type" value="Genomic_DNA"/>
</dbReference>
<evidence type="ECO:0000256" key="1">
    <source>
        <dbReference type="SAM" id="SignalP"/>
    </source>
</evidence>
<proteinExistence type="predicted"/>
<dbReference type="Proteomes" id="UP001232001">
    <property type="component" value="Chromosome"/>
</dbReference>
<reference evidence="3 4" key="1">
    <citation type="submission" date="2023-04" db="EMBL/GenBank/DDBJ databases">
        <title>Tenacibaculum tangerinum sp. nov., isolated from sea tidal flat of South Korea.</title>
        <authorList>
            <person name="Lee S.H."/>
            <person name="Kim J.-J."/>
        </authorList>
    </citation>
    <scope>NUCLEOTIDE SEQUENCE [LARGE SCALE GENOMIC DNA]</scope>
    <source>
        <strain evidence="3 4">GRR-S3-23</strain>
    </source>
</reference>